<evidence type="ECO:0000313" key="4">
    <source>
        <dbReference type="WBParaSite" id="PgR019_g148_t08"/>
    </source>
</evidence>
<dbReference type="PROSITE" id="PS00134">
    <property type="entry name" value="TRYPSIN_HIS"/>
    <property type="match status" value="1"/>
</dbReference>
<dbReference type="Pfam" id="PF00089">
    <property type="entry name" value="Trypsin"/>
    <property type="match status" value="1"/>
</dbReference>
<dbReference type="InterPro" id="IPR051333">
    <property type="entry name" value="CLIP_Serine_Protease"/>
</dbReference>
<keyword evidence="1" id="KW-0732">Signal</keyword>
<protein>
    <submittedName>
        <fullName evidence="4 5">Peptidase S1 domain-containing protein</fullName>
    </submittedName>
</protein>
<dbReference type="InterPro" id="IPR043504">
    <property type="entry name" value="Peptidase_S1_PA_chymotrypsin"/>
</dbReference>
<dbReference type="InterPro" id="IPR018114">
    <property type="entry name" value="TRYPSIN_HIS"/>
</dbReference>
<dbReference type="AlphaFoldDB" id="A0A915AZN8"/>
<proteinExistence type="predicted"/>
<dbReference type="SUPFAM" id="SSF50494">
    <property type="entry name" value="Trypsin-like serine proteases"/>
    <property type="match status" value="1"/>
</dbReference>
<dbReference type="PANTHER" id="PTHR24260:SF141">
    <property type="entry name" value="TRYPSIN-LIKE PROTEASE TRY-5"/>
    <property type="match status" value="1"/>
</dbReference>
<dbReference type="InterPro" id="IPR001254">
    <property type="entry name" value="Trypsin_dom"/>
</dbReference>
<dbReference type="GO" id="GO:0006508">
    <property type="term" value="P:proteolysis"/>
    <property type="evidence" value="ECO:0007669"/>
    <property type="project" value="InterPro"/>
</dbReference>
<dbReference type="SMART" id="SM00020">
    <property type="entry name" value="Tryp_SPc"/>
    <property type="match status" value="1"/>
</dbReference>
<dbReference type="WBParaSite" id="PgR019_g148_t09">
    <property type="protein sequence ID" value="PgR019_g148_t09"/>
    <property type="gene ID" value="PgR019_g148"/>
</dbReference>
<keyword evidence="3" id="KW-1185">Reference proteome</keyword>
<organism evidence="3 5">
    <name type="scientific">Parascaris univalens</name>
    <name type="common">Nematode worm</name>
    <dbReference type="NCBI Taxonomy" id="6257"/>
    <lineage>
        <taxon>Eukaryota</taxon>
        <taxon>Metazoa</taxon>
        <taxon>Ecdysozoa</taxon>
        <taxon>Nematoda</taxon>
        <taxon>Chromadorea</taxon>
        <taxon>Rhabditida</taxon>
        <taxon>Spirurina</taxon>
        <taxon>Ascaridomorpha</taxon>
        <taxon>Ascaridoidea</taxon>
        <taxon>Ascarididae</taxon>
        <taxon>Parascaris</taxon>
    </lineage>
</organism>
<evidence type="ECO:0000313" key="3">
    <source>
        <dbReference type="Proteomes" id="UP000887569"/>
    </source>
</evidence>
<feature type="signal peptide" evidence="1">
    <location>
        <begin position="1"/>
        <end position="19"/>
    </location>
</feature>
<dbReference type="Gene3D" id="2.40.10.10">
    <property type="entry name" value="Trypsin-like serine proteases"/>
    <property type="match status" value="1"/>
</dbReference>
<dbReference type="InterPro" id="IPR001314">
    <property type="entry name" value="Peptidase_S1A"/>
</dbReference>
<sequence length="322" mass="36215">MLMQSITVVLFFFAAVICPHEVTKSSYYEPKRCGKPLARESSSRRGLINRDRGHKIMGGENVQWGAMPWAVAIYENREYACSGTLISKKHVITAAHCFAKVPHITTNCSSHDRYSINKILQVFTVRYGSNCLNVFASPECNRTYPMKKTTIVRVVLQPFFEVRCRNLDIALLELRDEIDDSANYVCLPHRLISDRLISMVAFGWGSNPLIGARVMNVLQTISINRLMPYRLCRLKWTHIYQGQICTSEINTRGACTGDSGGGLVGQTEEGQWILYGVISFGSDCKSLLKDALPRAQVYTSVSYFAASIDVFTETLFPWIAVD</sequence>
<dbReference type="Proteomes" id="UP000887569">
    <property type="component" value="Unplaced"/>
</dbReference>
<dbReference type="PRINTS" id="PR00722">
    <property type="entry name" value="CHYMOTRYPSIN"/>
</dbReference>
<feature type="domain" description="Peptidase S1" evidence="2">
    <location>
        <begin position="56"/>
        <end position="322"/>
    </location>
</feature>
<dbReference type="InterPro" id="IPR009003">
    <property type="entry name" value="Peptidase_S1_PA"/>
</dbReference>
<dbReference type="PANTHER" id="PTHR24260">
    <property type="match status" value="1"/>
</dbReference>
<evidence type="ECO:0000259" key="2">
    <source>
        <dbReference type="PROSITE" id="PS50240"/>
    </source>
</evidence>
<dbReference type="GO" id="GO:0004252">
    <property type="term" value="F:serine-type endopeptidase activity"/>
    <property type="evidence" value="ECO:0007669"/>
    <property type="project" value="InterPro"/>
</dbReference>
<evidence type="ECO:0000313" key="5">
    <source>
        <dbReference type="WBParaSite" id="PgR019_g148_t09"/>
    </source>
</evidence>
<feature type="chain" id="PRO_5041151230" evidence="1">
    <location>
        <begin position="20"/>
        <end position="322"/>
    </location>
</feature>
<dbReference type="PROSITE" id="PS50240">
    <property type="entry name" value="TRYPSIN_DOM"/>
    <property type="match status" value="1"/>
</dbReference>
<accession>A0A915AZN8</accession>
<evidence type="ECO:0000256" key="1">
    <source>
        <dbReference type="SAM" id="SignalP"/>
    </source>
</evidence>
<dbReference type="WBParaSite" id="PgR019_g148_t08">
    <property type="protein sequence ID" value="PgR019_g148_t08"/>
    <property type="gene ID" value="PgR019_g148"/>
</dbReference>
<name>A0A915AZN8_PARUN</name>
<reference evidence="4 5" key="1">
    <citation type="submission" date="2022-11" db="UniProtKB">
        <authorList>
            <consortium name="WormBaseParasite"/>
        </authorList>
    </citation>
    <scope>IDENTIFICATION</scope>
</reference>